<feature type="compositionally biased region" description="Low complexity" evidence="1">
    <location>
        <begin position="100"/>
        <end position="117"/>
    </location>
</feature>
<dbReference type="AlphaFoldDB" id="A0A8H6YP05"/>
<protein>
    <submittedName>
        <fullName evidence="3">Uncharacterized protein</fullName>
    </submittedName>
</protein>
<proteinExistence type="predicted"/>
<accession>A0A8H6YP05</accession>
<dbReference type="Proteomes" id="UP000620124">
    <property type="component" value="Unassembled WGS sequence"/>
</dbReference>
<evidence type="ECO:0000313" key="4">
    <source>
        <dbReference type="Proteomes" id="UP000620124"/>
    </source>
</evidence>
<gene>
    <name evidence="3" type="ORF">MVEN_00598400</name>
</gene>
<evidence type="ECO:0000313" key="3">
    <source>
        <dbReference type="EMBL" id="KAF7362507.1"/>
    </source>
</evidence>
<keyword evidence="2" id="KW-0472">Membrane</keyword>
<keyword evidence="4" id="KW-1185">Reference proteome</keyword>
<organism evidence="3 4">
    <name type="scientific">Mycena venus</name>
    <dbReference type="NCBI Taxonomy" id="2733690"/>
    <lineage>
        <taxon>Eukaryota</taxon>
        <taxon>Fungi</taxon>
        <taxon>Dikarya</taxon>
        <taxon>Basidiomycota</taxon>
        <taxon>Agaricomycotina</taxon>
        <taxon>Agaricomycetes</taxon>
        <taxon>Agaricomycetidae</taxon>
        <taxon>Agaricales</taxon>
        <taxon>Marasmiineae</taxon>
        <taxon>Mycenaceae</taxon>
        <taxon>Mycena</taxon>
    </lineage>
</organism>
<dbReference type="EMBL" id="JACAZI010000004">
    <property type="protein sequence ID" value="KAF7362507.1"/>
    <property type="molecule type" value="Genomic_DNA"/>
</dbReference>
<evidence type="ECO:0000256" key="1">
    <source>
        <dbReference type="SAM" id="MobiDB-lite"/>
    </source>
</evidence>
<dbReference type="OrthoDB" id="3067360at2759"/>
<feature type="region of interest" description="Disordered" evidence="1">
    <location>
        <begin position="100"/>
        <end position="123"/>
    </location>
</feature>
<evidence type="ECO:0000256" key="2">
    <source>
        <dbReference type="SAM" id="Phobius"/>
    </source>
</evidence>
<sequence>MALSIRREPQVFPAKRRLREETVRINGNVLGAKRYDGRMPWHRDSVLRVQATFPHRVHESSSSGVSDVVTSETARSEIRDLRLIVSLPEPYKASIFSPASLTPPSRSLRSSLPLPSYSHPPPSALRRTMRATVSIYEDPKPKSEADVWADEESKKTFYVVTAISLVAISTMGYVAYRLMFGTAKTDGLGSLISKLPRYPPIFSDDLGLRRH</sequence>
<feature type="transmembrane region" description="Helical" evidence="2">
    <location>
        <begin position="157"/>
        <end position="176"/>
    </location>
</feature>
<comment type="caution">
    <text evidence="3">The sequence shown here is derived from an EMBL/GenBank/DDBJ whole genome shotgun (WGS) entry which is preliminary data.</text>
</comment>
<keyword evidence="2" id="KW-0812">Transmembrane</keyword>
<reference evidence="3" key="1">
    <citation type="submission" date="2020-05" db="EMBL/GenBank/DDBJ databases">
        <title>Mycena genomes resolve the evolution of fungal bioluminescence.</title>
        <authorList>
            <person name="Tsai I.J."/>
        </authorList>
    </citation>
    <scope>NUCLEOTIDE SEQUENCE</scope>
    <source>
        <strain evidence="3">CCC161011</strain>
    </source>
</reference>
<name>A0A8H6YP05_9AGAR</name>
<keyword evidence="2" id="KW-1133">Transmembrane helix</keyword>